<dbReference type="Proteomes" id="UP001148838">
    <property type="component" value="Unassembled WGS sequence"/>
</dbReference>
<name>A0ABQ8S936_PERAM</name>
<evidence type="ECO:0000313" key="2">
    <source>
        <dbReference type="Proteomes" id="UP001148838"/>
    </source>
</evidence>
<keyword evidence="2" id="KW-1185">Reference proteome</keyword>
<sequence length="148" mass="16722">MSDEAQFHLSGFVNRQNVRYWSQANPRNFSMPKRNSIHKVIESSGSLISINLNHLTSDATGGVGYMGIEIKNYGSPTKEKINKLKQDSRIPNLTGPVASMTSRCSENKEQNCWKDRCCHGDCTSCRLCYASKILRNFRTPISFEEKIA</sequence>
<accession>A0ABQ8S936</accession>
<comment type="caution">
    <text evidence="1">The sequence shown here is derived from an EMBL/GenBank/DDBJ whole genome shotgun (WGS) entry which is preliminary data.</text>
</comment>
<gene>
    <name evidence="1" type="ORF">ANN_22600</name>
</gene>
<evidence type="ECO:0000313" key="1">
    <source>
        <dbReference type="EMBL" id="KAJ4430384.1"/>
    </source>
</evidence>
<protein>
    <submittedName>
        <fullName evidence="1">Uncharacterized protein</fullName>
    </submittedName>
</protein>
<proteinExistence type="predicted"/>
<dbReference type="EMBL" id="JAJSOF020000033">
    <property type="protein sequence ID" value="KAJ4430384.1"/>
    <property type="molecule type" value="Genomic_DNA"/>
</dbReference>
<reference evidence="1 2" key="1">
    <citation type="journal article" date="2022" name="Allergy">
        <title>Genome assembly and annotation of Periplaneta americana reveal a comprehensive cockroach allergen profile.</title>
        <authorList>
            <person name="Wang L."/>
            <person name="Xiong Q."/>
            <person name="Saelim N."/>
            <person name="Wang L."/>
            <person name="Nong W."/>
            <person name="Wan A.T."/>
            <person name="Shi M."/>
            <person name="Liu X."/>
            <person name="Cao Q."/>
            <person name="Hui J.H.L."/>
            <person name="Sookrung N."/>
            <person name="Leung T.F."/>
            <person name="Tungtrongchitr A."/>
            <person name="Tsui S.K.W."/>
        </authorList>
    </citation>
    <scope>NUCLEOTIDE SEQUENCE [LARGE SCALE GENOMIC DNA]</scope>
    <source>
        <strain evidence="1">PWHHKU_190912</strain>
    </source>
</reference>
<organism evidence="1 2">
    <name type="scientific">Periplaneta americana</name>
    <name type="common">American cockroach</name>
    <name type="synonym">Blatta americana</name>
    <dbReference type="NCBI Taxonomy" id="6978"/>
    <lineage>
        <taxon>Eukaryota</taxon>
        <taxon>Metazoa</taxon>
        <taxon>Ecdysozoa</taxon>
        <taxon>Arthropoda</taxon>
        <taxon>Hexapoda</taxon>
        <taxon>Insecta</taxon>
        <taxon>Pterygota</taxon>
        <taxon>Neoptera</taxon>
        <taxon>Polyneoptera</taxon>
        <taxon>Dictyoptera</taxon>
        <taxon>Blattodea</taxon>
        <taxon>Blattoidea</taxon>
        <taxon>Blattidae</taxon>
        <taxon>Blattinae</taxon>
        <taxon>Periplaneta</taxon>
    </lineage>
</organism>